<feature type="compositionally biased region" description="Polar residues" evidence="1">
    <location>
        <begin position="46"/>
        <end position="57"/>
    </location>
</feature>
<organism evidence="2 3">
    <name type="scientific">Austropuccinia psidii MF-1</name>
    <dbReference type="NCBI Taxonomy" id="1389203"/>
    <lineage>
        <taxon>Eukaryota</taxon>
        <taxon>Fungi</taxon>
        <taxon>Dikarya</taxon>
        <taxon>Basidiomycota</taxon>
        <taxon>Pucciniomycotina</taxon>
        <taxon>Pucciniomycetes</taxon>
        <taxon>Pucciniales</taxon>
        <taxon>Sphaerophragmiaceae</taxon>
        <taxon>Austropuccinia</taxon>
    </lineage>
</organism>
<comment type="caution">
    <text evidence="2">The sequence shown here is derived from an EMBL/GenBank/DDBJ whole genome shotgun (WGS) entry which is preliminary data.</text>
</comment>
<feature type="region of interest" description="Disordered" evidence="1">
    <location>
        <begin position="91"/>
        <end position="131"/>
    </location>
</feature>
<feature type="compositionally biased region" description="Basic and acidic residues" evidence="1">
    <location>
        <begin position="21"/>
        <end position="39"/>
    </location>
</feature>
<keyword evidence="3" id="KW-1185">Reference proteome</keyword>
<proteinExistence type="predicted"/>
<evidence type="ECO:0000256" key="1">
    <source>
        <dbReference type="SAM" id="MobiDB-lite"/>
    </source>
</evidence>
<reference evidence="2" key="1">
    <citation type="submission" date="2021-03" db="EMBL/GenBank/DDBJ databases">
        <title>Draft genome sequence of rust myrtle Austropuccinia psidii MF-1, a brazilian biotype.</title>
        <authorList>
            <person name="Quecine M.C."/>
            <person name="Pachon D.M.R."/>
            <person name="Bonatelli M.L."/>
            <person name="Correr F.H."/>
            <person name="Franceschini L.M."/>
            <person name="Leite T.F."/>
            <person name="Margarido G.R.A."/>
            <person name="Almeida C.A."/>
            <person name="Ferrarezi J.A."/>
            <person name="Labate C.A."/>
        </authorList>
    </citation>
    <scope>NUCLEOTIDE SEQUENCE</scope>
    <source>
        <strain evidence="2">MF-1</strain>
    </source>
</reference>
<evidence type="ECO:0000313" key="2">
    <source>
        <dbReference type="EMBL" id="MBW0544388.1"/>
    </source>
</evidence>
<dbReference type="AlphaFoldDB" id="A0A9Q3IKA1"/>
<gene>
    <name evidence="2" type="ORF">O181_084103</name>
</gene>
<sequence>MKSQQDSTAVNNPMNLQTIFPKDRKEIFAREKEKRKDQQGDESDSDSVGNSCGNDSYSGLKPNEEYLVEFKNHGTKAIGSVIFRRRKPMTKHLDGFKNKPKHREGVTTRNLLVQGQMSRTSTSKKIGKSHE</sequence>
<feature type="region of interest" description="Disordered" evidence="1">
    <location>
        <begin position="1"/>
        <end position="58"/>
    </location>
</feature>
<name>A0A9Q3IKA1_9BASI</name>
<protein>
    <submittedName>
        <fullName evidence="2">Uncharacterized protein</fullName>
    </submittedName>
</protein>
<feature type="compositionally biased region" description="Polar residues" evidence="1">
    <location>
        <begin position="1"/>
        <end position="18"/>
    </location>
</feature>
<accession>A0A9Q3IKA1</accession>
<evidence type="ECO:0000313" key="3">
    <source>
        <dbReference type="Proteomes" id="UP000765509"/>
    </source>
</evidence>
<dbReference type="Proteomes" id="UP000765509">
    <property type="component" value="Unassembled WGS sequence"/>
</dbReference>
<feature type="compositionally biased region" description="Polar residues" evidence="1">
    <location>
        <begin position="107"/>
        <end position="124"/>
    </location>
</feature>
<dbReference type="EMBL" id="AVOT02049216">
    <property type="protein sequence ID" value="MBW0544388.1"/>
    <property type="molecule type" value="Genomic_DNA"/>
</dbReference>